<evidence type="ECO:0000313" key="2">
    <source>
        <dbReference type="EMBL" id="SVA43470.1"/>
    </source>
</evidence>
<feature type="transmembrane region" description="Helical" evidence="1">
    <location>
        <begin position="7"/>
        <end position="31"/>
    </location>
</feature>
<dbReference type="InterPro" id="IPR045584">
    <property type="entry name" value="Pilin-like"/>
</dbReference>
<evidence type="ECO:0008006" key="3">
    <source>
        <dbReference type="Google" id="ProtNLM"/>
    </source>
</evidence>
<dbReference type="InterPro" id="IPR012902">
    <property type="entry name" value="N_methyl_site"/>
</dbReference>
<dbReference type="SUPFAM" id="SSF54523">
    <property type="entry name" value="Pili subunits"/>
    <property type="match status" value="1"/>
</dbReference>
<gene>
    <name evidence="2" type="ORF">METZ01_LOCUS96324</name>
</gene>
<reference evidence="2" key="1">
    <citation type="submission" date="2018-05" db="EMBL/GenBank/DDBJ databases">
        <authorList>
            <person name="Lanie J.A."/>
            <person name="Ng W.-L."/>
            <person name="Kazmierczak K.M."/>
            <person name="Andrzejewski T.M."/>
            <person name="Davidsen T.M."/>
            <person name="Wayne K.J."/>
            <person name="Tettelin H."/>
            <person name="Glass J.I."/>
            <person name="Rusch D."/>
            <person name="Podicherti R."/>
            <person name="Tsui H.-C.T."/>
            <person name="Winkler M.E."/>
        </authorList>
    </citation>
    <scope>NUCLEOTIDE SEQUENCE</scope>
</reference>
<sequence>MPRFSKGFTLIELIAVMVIASILATSVIGSYNNYNKWQDINEQVLDMVNTLRRARDYCMAANEEFHLTVTIGATDSYTLKYKAIPEALTLPGESSNVFTMPSYVDFTASTVGDDLEFNILGEPAEGATITINTDERTINIVSPTGYIYAE</sequence>
<dbReference type="NCBIfam" id="TIGR02532">
    <property type="entry name" value="IV_pilin_GFxxxE"/>
    <property type="match status" value="1"/>
</dbReference>
<dbReference type="Gene3D" id="3.30.700.10">
    <property type="entry name" value="Glycoprotein, Type 4 Pilin"/>
    <property type="match status" value="1"/>
</dbReference>
<keyword evidence="1" id="KW-1133">Transmembrane helix</keyword>
<proteinExistence type="predicted"/>
<dbReference type="AlphaFoldDB" id="A0A381VT44"/>
<name>A0A381VT44_9ZZZZ</name>
<organism evidence="2">
    <name type="scientific">marine metagenome</name>
    <dbReference type="NCBI Taxonomy" id="408172"/>
    <lineage>
        <taxon>unclassified sequences</taxon>
        <taxon>metagenomes</taxon>
        <taxon>ecological metagenomes</taxon>
    </lineage>
</organism>
<dbReference type="EMBL" id="UINC01009705">
    <property type="protein sequence ID" value="SVA43470.1"/>
    <property type="molecule type" value="Genomic_DNA"/>
</dbReference>
<dbReference type="PROSITE" id="PS00409">
    <property type="entry name" value="PROKAR_NTER_METHYL"/>
    <property type="match status" value="1"/>
</dbReference>
<dbReference type="Pfam" id="PF07963">
    <property type="entry name" value="N_methyl"/>
    <property type="match status" value="1"/>
</dbReference>
<evidence type="ECO:0000256" key="1">
    <source>
        <dbReference type="SAM" id="Phobius"/>
    </source>
</evidence>
<keyword evidence="1" id="KW-0812">Transmembrane</keyword>
<accession>A0A381VT44</accession>
<protein>
    <recommendedName>
        <fullName evidence="3">General secretion pathway GspH domain-containing protein</fullName>
    </recommendedName>
</protein>
<keyword evidence="1" id="KW-0472">Membrane</keyword>